<dbReference type="AlphaFoldDB" id="A0AAV2GBN5"/>
<evidence type="ECO:0000259" key="1">
    <source>
        <dbReference type="Pfam" id="PF14111"/>
    </source>
</evidence>
<reference evidence="2 3" key="1">
    <citation type="submission" date="2024-04" db="EMBL/GenBank/DDBJ databases">
        <authorList>
            <person name="Fracassetti M."/>
        </authorList>
    </citation>
    <scope>NUCLEOTIDE SEQUENCE [LARGE SCALE GENOMIC DNA]</scope>
</reference>
<dbReference type="Pfam" id="PF14111">
    <property type="entry name" value="DUF4283"/>
    <property type="match status" value="1"/>
</dbReference>
<gene>
    <name evidence="2" type="ORF">LTRI10_LOCUS47265</name>
</gene>
<evidence type="ECO:0000313" key="3">
    <source>
        <dbReference type="Proteomes" id="UP001497516"/>
    </source>
</evidence>
<dbReference type="EMBL" id="OZ034821">
    <property type="protein sequence ID" value="CAL1407607.1"/>
    <property type="molecule type" value="Genomic_DNA"/>
</dbReference>
<organism evidence="2 3">
    <name type="scientific">Linum trigynum</name>
    <dbReference type="NCBI Taxonomy" id="586398"/>
    <lineage>
        <taxon>Eukaryota</taxon>
        <taxon>Viridiplantae</taxon>
        <taxon>Streptophyta</taxon>
        <taxon>Embryophyta</taxon>
        <taxon>Tracheophyta</taxon>
        <taxon>Spermatophyta</taxon>
        <taxon>Magnoliopsida</taxon>
        <taxon>eudicotyledons</taxon>
        <taxon>Gunneridae</taxon>
        <taxon>Pentapetalae</taxon>
        <taxon>rosids</taxon>
        <taxon>fabids</taxon>
        <taxon>Malpighiales</taxon>
        <taxon>Linaceae</taxon>
        <taxon>Linum</taxon>
    </lineage>
</organism>
<feature type="domain" description="DUF4283" evidence="1">
    <location>
        <begin position="215"/>
        <end position="285"/>
    </location>
</feature>
<dbReference type="PANTHER" id="PTHR31286:SF178">
    <property type="entry name" value="DUF4283 DOMAIN-CONTAINING PROTEIN"/>
    <property type="match status" value="1"/>
</dbReference>
<dbReference type="InterPro" id="IPR040256">
    <property type="entry name" value="At4g02000-like"/>
</dbReference>
<dbReference type="PANTHER" id="PTHR31286">
    <property type="entry name" value="GLYCINE-RICH CELL WALL STRUCTURAL PROTEIN 1.8-LIKE"/>
    <property type="match status" value="1"/>
</dbReference>
<dbReference type="Proteomes" id="UP001497516">
    <property type="component" value="Chromosome 8"/>
</dbReference>
<accession>A0AAV2GBN5</accession>
<dbReference type="InterPro" id="IPR025558">
    <property type="entry name" value="DUF4283"/>
</dbReference>
<keyword evidence="3" id="KW-1185">Reference proteome</keyword>
<evidence type="ECO:0000313" key="2">
    <source>
        <dbReference type="EMBL" id="CAL1407607.1"/>
    </source>
</evidence>
<name>A0AAV2GBN5_9ROSI</name>
<proteinExistence type="predicted"/>
<protein>
    <recommendedName>
        <fullName evidence="1">DUF4283 domain-containing protein</fullName>
    </recommendedName>
</protein>
<sequence>MKNVSSSPAFKRQVVFCRPRPSQKKRDPANDRSDVTDLCDSRNNFGIIPYHRINNRWGISNKLSVLNLSSSLPPPDDLPALLATSNSCAYLTGCYLGDTSLLISQMVGLPVQRCEAPQWPILESGRWEILLDDTPHCLWFNEQLTLNINSFVAPIPRPILHLSPCLQFGCDSVALTLLQLTNMSHVTNDQVVQFSLEEIRSAWICKSRILLDRIFSDNMLSLNELRDAVNQPWQGHGKISVRQAAHGLFEFILPSEASKTWVLQRTPWVINDRILHLQTWIPNVTHHTYVVLAVAPFRVQMWDVSDDFCTHQFGRKIAASTLGKVLEIGIFSCSDTDRHFVKVKVMIDFSKPLRSQIMATNDETGCF</sequence>